<keyword evidence="3" id="KW-1185">Reference proteome</keyword>
<evidence type="ECO:0000313" key="2">
    <source>
        <dbReference type="EMBL" id="VEL34176.1"/>
    </source>
</evidence>
<dbReference type="Proteomes" id="UP000784294">
    <property type="component" value="Unassembled WGS sequence"/>
</dbReference>
<feature type="region of interest" description="Disordered" evidence="1">
    <location>
        <begin position="1"/>
        <end position="26"/>
    </location>
</feature>
<accession>A0A3S5CN02</accession>
<name>A0A3S5CN02_9PLAT</name>
<sequence length="91" mass="10057">MNDGHGSFSTTQTARGPVFKQFKSQDSPQIGLICASFATCRDTFCPEWSRWQAETGKQAKEALVCRHDEVMQLQTGKPRLSSQTSATMNTA</sequence>
<evidence type="ECO:0000256" key="1">
    <source>
        <dbReference type="SAM" id="MobiDB-lite"/>
    </source>
</evidence>
<comment type="caution">
    <text evidence="2">The sequence shown here is derived from an EMBL/GenBank/DDBJ whole genome shotgun (WGS) entry which is preliminary data.</text>
</comment>
<evidence type="ECO:0000313" key="3">
    <source>
        <dbReference type="Proteomes" id="UP000784294"/>
    </source>
</evidence>
<proteinExistence type="predicted"/>
<organism evidence="2 3">
    <name type="scientific">Protopolystoma xenopodis</name>
    <dbReference type="NCBI Taxonomy" id="117903"/>
    <lineage>
        <taxon>Eukaryota</taxon>
        <taxon>Metazoa</taxon>
        <taxon>Spiralia</taxon>
        <taxon>Lophotrochozoa</taxon>
        <taxon>Platyhelminthes</taxon>
        <taxon>Monogenea</taxon>
        <taxon>Polyopisthocotylea</taxon>
        <taxon>Polystomatidea</taxon>
        <taxon>Polystomatidae</taxon>
        <taxon>Protopolystoma</taxon>
    </lineage>
</organism>
<dbReference type="EMBL" id="CAAALY010247148">
    <property type="protein sequence ID" value="VEL34176.1"/>
    <property type="molecule type" value="Genomic_DNA"/>
</dbReference>
<gene>
    <name evidence="2" type="ORF">PXEA_LOCUS27616</name>
</gene>
<reference evidence="2" key="1">
    <citation type="submission" date="2018-11" db="EMBL/GenBank/DDBJ databases">
        <authorList>
            <consortium name="Pathogen Informatics"/>
        </authorList>
    </citation>
    <scope>NUCLEOTIDE SEQUENCE</scope>
</reference>
<protein>
    <submittedName>
        <fullName evidence="2">Uncharacterized protein</fullName>
    </submittedName>
</protein>
<dbReference type="AlphaFoldDB" id="A0A3S5CN02"/>